<dbReference type="VEuPathDB" id="VectorBase:CSON005984"/>
<evidence type="ECO:0000313" key="3">
    <source>
        <dbReference type="EMBL" id="SSX22088.1"/>
    </source>
</evidence>
<gene>
    <name evidence="3" type="primary">CSON005984</name>
</gene>
<dbReference type="PANTHER" id="PTHR31432">
    <property type="entry name" value="INTRAFLAGELLAR TRANSPORT PROTEIN 74 HOMOLOG"/>
    <property type="match status" value="1"/>
</dbReference>
<feature type="region of interest" description="Disordered" evidence="2">
    <location>
        <begin position="1"/>
        <end position="50"/>
    </location>
</feature>
<name>A0A336M7S0_CULSO</name>
<dbReference type="PANTHER" id="PTHR31432:SF0">
    <property type="entry name" value="INTRAFLAGELLAR TRANSPORT PROTEIN 74 HOMOLOG"/>
    <property type="match status" value="1"/>
</dbReference>
<evidence type="ECO:0000256" key="1">
    <source>
        <dbReference type="SAM" id="Coils"/>
    </source>
</evidence>
<reference evidence="3" key="1">
    <citation type="submission" date="2018-07" db="EMBL/GenBank/DDBJ databases">
        <authorList>
            <person name="Quirk P.G."/>
            <person name="Krulwich T.A."/>
        </authorList>
    </citation>
    <scope>NUCLEOTIDE SEQUENCE</scope>
</reference>
<dbReference type="GO" id="GO:0030992">
    <property type="term" value="C:intraciliary transport particle B"/>
    <property type="evidence" value="ECO:0007669"/>
    <property type="project" value="InterPro"/>
</dbReference>
<proteinExistence type="predicted"/>
<dbReference type="GO" id="GO:0048487">
    <property type="term" value="F:beta-tubulin binding"/>
    <property type="evidence" value="ECO:0007669"/>
    <property type="project" value="InterPro"/>
</dbReference>
<dbReference type="AlphaFoldDB" id="A0A336M7S0"/>
<protein>
    <submittedName>
        <fullName evidence="3">CSON005984 protein</fullName>
    </submittedName>
</protein>
<feature type="coiled-coil region" evidence="1">
    <location>
        <begin position="119"/>
        <end position="315"/>
    </location>
</feature>
<dbReference type="OMA" id="RYWEELM"/>
<dbReference type="InterPro" id="IPR029602">
    <property type="entry name" value="IFT74"/>
</dbReference>
<accession>A0A336M7S0</accession>
<organism evidence="3">
    <name type="scientific">Culicoides sonorensis</name>
    <name type="common">Biting midge</name>
    <dbReference type="NCBI Taxonomy" id="179676"/>
    <lineage>
        <taxon>Eukaryota</taxon>
        <taxon>Metazoa</taxon>
        <taxon>Ecdysozoa</taxon>
        <taxon>Arthropoda</taxon>
        <taxon>Hexapoda</taxon>
        <taxon>Insecta</taxon>
        <taxon>Pterygota</taxon>
        <taxon>Neoptera</taxon>
        <taxon>Endopterygota</taxon>
        <taxon>Diptera</taxon>
        <taxon>Nematocera</taxon>
        <taxon>Chironomoidea</taxon>
        <taxon>Ceratopogonidae</taxon>
        <taxon>Ceratopogoninae</taxon>
        <taxon>Culicoides</taxon>
        <taxon>Monoculicoides</taxon>
    </lineage>
</organism>
<feature type="coiled-coil region" evidence="1">
    <location>
        <begin position="347"/>
        <end position="413"/>
    </location>
</feature>
<dbReference type="GO" id="GO:0035735">
    <property type="term" value="P:intraciliary transport involved in cilium assembly"/>
    <property type="evidence" value="ECO:0007669"/>
    <property type="project" value="TreeGrafter"/>
</dbReference>
<dbReference type="EMBL" id="UFQT01000229">
    <property type="protein sequence ID" value="SSX22088.1"/>
    <property type="molecule type" value="Genomic_DNA"/>
</dbReference>
<evidence type="ECO:0000256" key="2">
    <source>
        <dbReference type="SAM" id="MobiDB-lite"/>
    </source>
</evidence>
<feature type="coiled-coil region" evidence="1">
    <location>
        <begin position="465"/>
        <end position="581"/>
    </location>
</feature>
<sequence length="609" mass="70542">MSEFGSRPPSERPISRRGLQDSASPSPVMATRPGTAFRPGTTTRPPSTFREGTATRLASAMGSRLGTQPTAQRIGTAVQYAGNMISERPITQSGLSGLSLKRTGTASGMRQVKDKRYWQAILQSKIQEITQETEKLLDEKKKLDREKSARKLYEKKVKNAAKELTNLQAKLTDMNLALDTSSTGMTRQQLQNETVALHEKNETLQAQLETVFRERQKKDEENNNLERQIEHEKNKITEMIYSLPQSEQNKYEDYQRMSEKLRNENMEIHNQIEAYIKQKEKLSPMILNSQSRMEAVRLQTKLRELIAKRNNLREEELNRLSPGKEREKLIEEVRSNNQALSSIGRQMKIIEEQLNSKKELLQQVEEDLEEGNSDRHAKFIELKKRDDVMTTFLENFDHNMETETKNIHTLKNQIMYAIEQITLQGMNMANLPGISNKGNLLSSENNDLNSQSGMVKEYKKLSMHLKQLQIMEKRTSKQVNDLRKEETEILHEIQKFSNLDSLRGAAAEKVEELTSNLQELRTKLRATEGVFAEAQRRNKEMKELLRNNETYRQISHLEEKLGDLLKENKILQEAVDQLKREYVYEEVKQEALQRVHDYNEMLCNEIAFN</sequence>
<keyword evidence="1" id="KW-0175">Coiled coil</keyword>
<dbReference type="GO" id="GO:0005929">
    <property type="term" value="C:cilium"/>
    <property type="evidence" value="ECO:0007669"/>
    <property type="project" value="TreeGrafter"/>
</dbReference>